<dbReference type="RefSeq" id="WP_259426807.1">
    <property type="nucleotide sequence ID" value="NZ_JANWTC010000002.1"/>
</dbReference>
<protein>
    <submittedName>
        <fullName evidence="2">Uncharacterized protein</fullName>
    </submittedName>
</protein>
<keyword evidence="3" id="KW-1185">Reference proteome</keyword>
<proteinExistence type="predicted"/>
<name>A0ABT2FU29_9CORY</name>
<comment type="caution">
    <text evidence="2">The sequence shown here is derived from an EMBL/GenBank/DDBJ whole genome shotgun (WGS) entry which is preliminary data.</text>
</comment>
<reference evidence="2 3" key="1">
    <citation type="submission" date="2022-08" db="EMBL/GenBank/DDBJ databases">
        <title>YIM 101645 draft genome.</title>
        <authorList>
            <person name="Chen X."/>
        </authorList>
    </citation>
    <scope>NUCLEOTIDE SEQUENCE [LARGE SCALE GENOMIC DNA]</scope>
    <source>
        <strain evidence="2 3">YIM 101645</strain>
    </source>
</reference>
<gene>
    <name evidence="2" type="ORF">NYP18_03565</name>
</gene>
<evidence type="ECO:0000313" key="2">
    <source>
        <dbReference type="EMBL" id="MCS5478727.1"/>
    </source>
</evidence>
<feature type="region of interest" description="Disordered" evidence="1">
    <location>
        <begin position="131"/>
        <end position="168"/>
    </location>
</feature>
<organism evidence="2 3">
    <name type="scientific">Corynebacterium lemuris</name>
    <dbReference type="NCBI Taxonomy" id="1859292"/>
    <lineage>
        <taxon>Bacteria</taxon>
        <taxon>Bacillati</taxon>
        <taxon>Actinomycetota</taxon>
        <taxon>Actinomycetes</taxon>
        <taxon>Mycobacteriales</taxon>
        <taxon>Corynebacteriaceae</taxon>
        <taxon>Corynebacterium</taxon>
    </lineage>
</organism>
<accession>A0ABT2FU29</accession>
<dbReference type="Gene3D" id="1.10.10.10">
    <property type="entry name" value="Winged helix-like DNA-binding domain superfamily/Winged helix DNA-binding domain"/>
    <property type="match status" value="1"/>
</dbReference>
<dbReference type="Pfam" id="PF13384">
    <property type="entry name" value="HTH_23"/>
    <property type="match status" value="1"/>
</dbReference>
<dbReference type="EMBL" id="JANWTC010000002">
    <property type="protein sequence ID" value="MCS5478727.1"/>
    <property type="molecule type" value="Genomic_DNA"/>
</dbReference>
<dbReference type="Proteomes" id="UP001205965">
    <property type="component" value="Unassembled WGS sequence"/>
</dbReference>
<dbReference type="InterPro" id="IPR036388">
    <property type="entry name" value="WH-like_DNA-bd_sf"/>
</dbReference>
<sequence length="168" mass="18474">MGKTDPEAIARAHRRARAVGLRTEGLTIREIAEALDVSVGTAWADLDTALRDVPAEDVDTLRLVELERLDALQRAVWEAALSGDLQAVDRALKVIALRCRLMGLNAPERIDVGNTDLDLDKAVRDLVDAIQTPPAPRYGDEDFLDYTPDGRPLRDDDGNLIDYTDGEV</sequence>
<evidence type="ECO:0000313" key="3">
    <source>
        <dbReference type="Proteomes" id="UP001205965"/>
    </source>
</evidence>
<evidence type="ECO:0000256" key="1">
    <source>
        <dbReference type="SAM" id="MobiDB-lite"/>
    </source>
</evidence>